<dbReference type="Gene3D" id="3.40.50.1820">
    <property type="entry name" value="alpha/beta hydrolase"/>
    <property type="match status" value="2"/>
</dbReference>
<evidence type="ECO:0000256" key="2">
    <source>
        <dbReference type="ARBA" id="ARBA00022670"/>
    </source>
</evidence>
<gene>
    <name evidence="7" type="ORF">N657DRAFT_684578</name>
</gene>
<organism evidence="7 8">
    <name type="scientific">Parathielavia appendiculata</name>
    <dbReference type="NCBI Taxonomy" id="2587402"/>
    <lineage>
        <taxon>Eukaryota</taxon>
        <taxon>Fungi</taxon>
        <taxon>Dikarya</taxon>
        <taxon>Ascomycota</taxon>
        <taxon>Pezizomycotina</taxon>
        <taxon>Sordariomycetes</taxon>
        <taxon>Sordariomycetidae</taxon>
        <taxon>Sordariales</taxon>
        <taxon>Chaetomiaceae</taxon>
        <taxon>Parathielavia</taxon>
    </lineage>
</organism>
<protein>
    <submittedName>
        <fullName evidence="7">Uncharacterized protein</fullName>
    </submittedName>
</protein>
<evidence type="ECO:0000256" key="5">
    <source>
        <dbReference type="ARBA" id="ARBA00023180"/>
    </source>
</evidence>
<feature type="signal peptide" evidence="6">
    <location>
        <begin position="1"/>
        <end position="18"/>
    </location>
</feature>
<evidence type="ECO:0000313" key="8">
    <source>
        <dbReference type="Proteomes" id="UP001302602"/>
    </source>
</evidence>
<keyword evidence="8" id="KW-1185">Reference proteome</keyword>
<dbReference type="GeneID" id="87833463"/>
<keyword evidence="2" id="KW-0645">Protease</keyword>
<dbReference type="GO" id="GO:0070008">
    <property type="term" value="F:serine-type exopeptidase activity"/>
    <property type="evidence" value="ECO:0007669"/>
    <property type="project" value="InterPro"/>
</dbReference>
<dbReference type="InterPro" id="IPR008758">
    <property type="entry name" value="Peptidase_S28"/>
</dbReference>
<sequence>MRFPTIALAAGLFLTTHAAGSFHRGTPKMDIGPDDDTISPSTLQKRAESFNGWGTFDQLIDHANPSLGTFPQRYWYGTEFWKGPGSPVYLVTPGEQSGEGFNRTWLGSARLSGLMANQTGGAVVILEHRYWGESSPYEELTVQNLTHLTLENSLKDLTYFAKNFVPPFDTSGNSSADKAPWVFVGGSYAGALAGWLAVLEPDTFWAYYGSSGVVEAIGDFWQYFVPVQEATPKNCSADVNAVINYVDLTLSFGSEKKKQELKDKFMLGDLEDTDFASALEWGPWQWQSTQFYSVRNSGYTPYSRFCDYIENVWPNSTNKVPGAKGVGLAKAMDGYAKWFKEEMLPGFCEEGGYADWQGTYNVGCFQNLNASNVAYKDLTPGNWVNRQWLWMLCNEPYATPFPLILLSIQTLMTSLLHHSFEWWQDGAPLPLPTLVSRHVNAQYFRKQCELIFPPSEGVPYGIIQGKRARDVNRWTGGWTAINLTRAMFTNGELDPWRDATLSSKFRPGGPAQSTERRPVRLVQGGVHCSDLYGPNWEVNEDVRKLVLEATGQMKGWVGEWYEGKGVGKPWEV</sequence>
<dbReference type="PANTHER" id="PTHR11010:SF23">
    <property type="entry name" value="SERINE PEPTIDASE"/>
    <property type="match status" value="1"/>
</dbReference>
<dbReference type="EMBL" id="MU853251">
    <property type="protein sequence ID" value="KAK4119245.1"/>
    <property type="molecule type" value="Genomic_DNA"/>
</dbReference>
<evidence type="ECO:0000256" key="4">
    <source>
        <dbReference type="ARBA" id="ARBA00022801"/>
    </source>
</evidence>
<reference evidence="7" key="2">
    <citation type="submission" date="2023-05" db="EMBL/GenBank/DDBJ databases">
        <authorList>
            <consortium name="Lawrence Berkeley National Laboratory"/>
            <person name="Steindorff A."/>
            <person name="Hensen N."/>
            <person name="Bonometti L."/>
            <person name="Westerberg I."/>
            <person name="Brannstrom I.O."/>
            <person name="Guillou S."/>
            <person name="Cros-Aarteil S."/>
            <person name="Calhoun S."/>
            <person name="Haridas S."/>
            <person name="Kuo A."/>
            <person name="Mondo S."/>
            <person name="Pangilinan J."/>
            <person name="Riley R."/>
            <person name="Labutti K."/>
            <person name="Andreopoulos B."/>
            <person name="Lipzen A."/>
            <person name="Chen C."/>
            <person name="Yanf M."/>
            <person name="Daum C."/>
            <person name="Ng V."/>
            <person name="Clum A."/>
            <person name="Ohm R."/>
            <person name="Martin F."/>
            <person name="Silar P."/>
            <person name="Natvig D."/>
            <person name="Lalanne C."/>
            <person name="Gautier V."/>
            <person name="Ament-Velasquez S.L."/>
            <person name="Kruys A."/>
            <person name="Hutchinson M.I."/>
            <person name="Powell A.J."/>
            <person name="Barry K."/>
            <person name="Miller A.N."/>
            <person name="Grigoriev I.V."/>
            <person name="Debuchy R."/>
            <person name="Gladieux P."/>
            <person name="Thoren M.H."/>
            <person name="Johannesson H."/>
        </authorList>
    </citation>
    <scope>NUCLEOTIDE SEQUENCE</scope>
    <source>
        <strain evidence="7">CBS 731.68</strain>
    </source>
</reference>
<proteinExistence type="inferred from homology"/>
<dbReference type="PANTHER" id="PTHR11010">
    <property type="entry name" value="PROTEASE S28 PRO-X CARBOXYPEPTIDASE-RELATED"/>
    <property type="match status" value="1"/>
</dbReference>
<dbReference type="AlphaFoldDB" id="A0AAN6TSB2"/>
<dbReference type="Proteomes" id="UP001302602">
    <property type="component" value="Unassembled WGS sequence"/>
</dbReference>
<keyword evidence="3 6" id="KW-0732">Signal</keyword>
<dbReference type="RefSeq" id="XP_062643018.1">
    <property type="nucleotide sequence ID" value="XM_062796695.1"/>
</dbReference>
<dbReference type="GO" id="GO:0006508">
    <property type="term" value="P:proteolysis"/>
    <property type="evidence" value="ECO:0007669"/>
    <property type="project" value="UniProtKB-KW"/>
</dbReference>
<accession>A0AAN6TSB2</accession>
<dbReference type="InterPro" id="IPR029058">
    <property type="entry name" value="AB_hydrolase_fold"/>
</dbReference>
<feature type="chain" id="PRO_5043048553" evidence="6">
    <location>
        <begin position="19"/>
        <end position="572"/>
    </location>
</feature>
<comment type="caution">
    <text evidence="7">The sequence shown here is derived from an EMBL/GenBank/DDBJ whole genome shotgun (WGS) entry which is preliminary data.</text>
</comment>
<evidence type="ECO:0000256" key="3">
    <source>
        <dbReference type="ARBA" id="ARBA00022729"/>
    </source>
</evidence>
<evidence type="ECO:0000256" key="6">
    <source>
        <dbReference type="SAM" id="SignalP"/>
    </source>
</evidence>
<reference evidence="7" key="1">
    <citation type="journal article" date="2023" name="Mol. Phylogenet. Evol.">
        <title>Genome-scale phylogeny and comparative genomics of the fungal order Sordariales.</title>
        <authorList>
            <person name="Hensen N."/>
            <person name="Bonometti L."/>
            <person name="Westerberg I."/>
            <person name="Brannstrom I.O."/>
            <person name="Guillou S."/>
            <person name="Cros-Aarteil S."/>
            <person name="Calhoun S."/>
            <person name="Haridas S."/>
            <person name="Kuo A."/>
            <person name="Mondo S."/>
            <person name="Pangilinan J."/>
            <person name="Riley R."/>
            <person name="LaButti K."/>
            <person name="Andreopoulos B."/>
            <person name="Lipzen A."/>
            <person name="Chen C."/>
            <person name="Yan M."/>
            <person name="Daum C."/>
            <person name="Ng V."/>
            <person name="Clum A."/>
            <person name="Steindorff A."/>
            <person name="Ohm R.A."/>
            <person name="Martin F."/>
            <person name="Silar P."/>
            <person name="Natvig D.O."/>
            <person name="Lalanne C."/>
            <person name="Gautier V."/>
            <person name="Ament-Velasquez S.L."/>
            <person name="Kruys A."/>
            <person name="Hutchinson M.I."/>
            <person name="Powell A.J."/>
            <person name="Barry K."/>
            <person name="Miller A.N."/>
            <person name="Grigoriev I.V."/>
            <person name="Debuchy R."/>
            <person name="Gladieux P."/>
            <person name="Hiltunen Thoren M."/>
            <person name="Johannesson H."/>
        </authorList>
    </citation>
    <scope>NUCLEOTIDE SEQUENCE</scope>
    <source>
        <strain evidence="7">CBS 731.68</strain>
    </source>
</reference>
<comment type="similarity">
    <text evidence="1">Belongs to the peptidase S28 family.</text>
</comment>
<keyword evidence="5" id="KW-0325">Glycoprotein</keyword>
<evidence type="ECO:0000313" key="7">
    <source>
        <dbReference type="EMBL" id="KAK4119245.1"/>
    </source>
</evidence>
<keyword evidence="4" id="KW-0378">Hydrolase</keyword>
<name>A0AAN6TSB2_9PEZI</name>
<evidence type="ECO:0000256" key="1">
    <source>
        <dbReference type="ARBA" id="ARBA00011079"/>
    </source>
</evidence>
<dbReference type="GO" id="GO:0008239">
    <property type="term" value="F:dipeptidyl-peptidase activity"/>
    <property type="evidence" value="ECO:0007669"/>
    <property type="project" value="TreeGrafter"/>
</dbReference>
<dbReference type="SUPFAM" id="SSF53474">
    <property type="entry name" value="alpha/beta-Hydrolases"/>
    <property type="match status" value="1"/>
</dbReference>
<dbReference type="Pfam" id="PF05577">
    <property type="entry name" value="Peptidase_S28"/>
    <property type="match status" value="1"/>
</dbReference>